<dbReference type="EMBL" id="BOQL01000063">
    <property type="protein sequence ID" value="GIM76595.1"/>
    <property type="molecule type" value="Genomic_DNA"/>
</dbReference>
<accession>A0A919SQQ5</accession>
<dbReference type="GO" id="GO:0016740">
    <property type="term" value="F:transferase activity"/>
    <property type="evidence" value="ECO:0007669"/>
    <property type="project" value="UniProtKB-KW"/>
</dbReference>
<proteinExistence type="predicted"/>
<keyword evidence="2" id="KW-0949">S-adenosyl-L-methionine</keyword>
<dbReference type="SMART" id="SM00317">
    <property type="entry name" value="SET"/>
    <property type="match status" value="1"/>
</dbReference>
<organism evidence="5 6">
    <name type="scientific">Actinoplanes auranticolor</name>
    <dbReference type="NCBI Taxonomy" id="47988"/>
    <lineage>
        <taxon>Bacteria</taxon>
        <taxon>Bacillati</taxon>
        <taxon>Actinomycetota</taxon>
        <taxon>Actinomycetes</taxon>
        <taxon>Micromonosporales</taxon>
        <taxon>Micromonosporaceae</taxon>
        <taxon>Actinoplanes</taxon>
    </lineage>
</organism>
<dbReference type="PANTHER" id="PTHR12350">
    <property type="entry name" value="HISTONE-LYSINE N-METHYLTRANSFERASE-RELATED"/>
    <property type="match status" value="1"/>
</dbReference>
<dbReference type="PROSITE" id="PS50868">
    <property type="entry name" value="POST_SET"/>
    <property type="match status" value="1"/>
</dbReference>
<keyword evidence="6" id="KW-1185">Reference proteome</keyword>
<evidence type="ECO:0000256" key="1">
    <source>
        <dbReference type="ARBA" id="ARBA00022679"/>
    </source>
</evidence>
<reference evidence="5" key="1">
    <citation type="submission" date="2021-03" db="EMBL/GenBank/DDBJ databases">
        <title>Whole genome shotgun sequence of Actinoplanes auranticolor NBRC 12245.</title>
        <authorList>
            <person name="Komaki H."/>
            <person name="Tamura T."/>
        </authorList>
    </citation>
    <scope>NUCLEOTIDE SEQUENCE</scope>
    <source>
        <strain evidence="5">NBRC 12245</strain>
    </source>
</reference>
<keyword evidence="1" id="KW-0808">Transferase</keyword>
<dbReference type="InterPro" id="IPR053201">
    <property type="entry name" value="Flavunoidine_N-MTase"/>
</dbReference>
<evidence type="ECO:0000313" key="5">
    <source>
        <dbReference type="EMBL" id="GIM76595.1"/>
    </source>
</evidence>
<sequence length="179" mass="19863">MTPAPDCWLHPGIEVRGSAIEGRGLFARQPYPAGTVVSRLGGRLVSWAELRRLIADPEQPYVDTITVSETEHLVLPPRRPNGYGNHSCDPNLWWVGPYELATRRPIAAGEELTNDYATSTAEPAFTMPCRCGTALCRGTVTGDDWRRADLRERYGDHWIPMLLARIAAHPAALRPIPPE</sequence>
<evidence type="ECO:0000259" key="4">
    <source>
        <dbReference type="PROSITE" id="PS50868"/>
    </source>
</evidence>
<feature type="domain" description="SET" evidence="3">
    <location>
        <begin position="11"/>
        <end position="117"/>
    </location>
</feature>
<comment type="caution">
    <text evidence="5">The sequence shown here is derived from an EMBL/GenBank/DDBJ whole genome shotgun (WGS) entry which is preliminary data.</text>
</comment>
<evidence type="ECO:0000313" key="6">
    <source>
        <dbReference type="Proteomes" id="UP000681340"/>
    </source>
</evidence>
<feature type="domain" description="Post-SET" evidence="4">
    <location>
        <begin position="125"/>
        <end position="141"/>
    </location>
</feature>
<evidence type="ECO:0000256" key="2">
    <source>
        <dbReference type="ARBA" id="ARBA00022691"/>
    </source>
</evidence>
<dbReference type="InterPro" id="IPR001214">
    <property type="entry name" value="SET_dom"/>
</dbReference>
<dbReference type="RefSeq" id="WP_212993024.1">
    <property type="nucleotide sequence ID" value="NZ_BAABEA010000034.1"/>
</dbReference>
<protein>
    <recommendedName>
        <fullName evidence="7">SET domain-containing protein</fullName>
    </recommendedName>
</protein>
<dbReference type="InterPro" id="IPR003616">
    <property type="entry name" value="Post-SET_dom"/>
</dbReference>
<dbReference type="Pfam" id="PF00856">
    <property type="entry name" value="SET"/>
    <property type="match status" value="1"/>
</dbReference>
<evidence type="ECO:0000259" key="3">
    <source>
        <dbReference type="PROSITE" id="PS50280"/>
    </source>
</evidence>
<dbReference type="SUPFAM" id="SSF82199">
    <property type="entry name" value="SET domain"/>
    <property type="match status" value="1"/>
</dbReference>
<evidence type="ECO:0008006" key="7">
    <source>
        <dbReference type="Google" id="ProtNLM"/>
    </source>
</evidence>
<dbReference type="InterPro" id="IPR046341">
    <property type="entry name" value="SET_dom_sf"/>
</dbReference>
<dbReference type="Proteomes" id="UP000681340">
    <property type="component" value="Unassembled WGS sequence"/>
</dbReference>
<name>A0A919SQQ5_9ACTN</name>
<dbReference type="Gene3D" id="2.170.270.10">
    <property type="entry name" value="SET domain"/>
    <property type="match status" value="1"/>
</dbReference>
<gene>
    <name evidence="5" type="ORF">Aau02nite_71720</name>
</gene>
<dbReference type="PANTHER" id="PTHR12350:SF19">
    <property type="entry name" value="SET DOMAIN-CONTAINING PROTEIN"/>
    <property type="match status" value="1"/>
</dbReference>
<dbReference type="AlphaFoldDB" id="A0A919SQQ5"/>
<dbReference type="PROSITE" id="PS50280">
    <property type="entry name" value="SET"/>
    <property type="match status" value="1"/>
</dbReference>